<comment type="caution">
    <text evidence="1">The sequence shown here is derived from an EMBL/GenBank/DDBJ whole genome shotgun (WGS) entry which is preliminary data.</text>
</comment>
<evidence type="ECO:0000313" key="1">
    <source>
        <dbReference type="EMBL" id="KAL3565853.1"/>
    </source>
</evidence>
<organism evidence="1 2">
    <name type="scientific">Populus alba</name>
    <name type="common">White poplar</name>
    <dbReference type="NCBI Taxonomy" id="43335"/>
    <lineage>
        <taxon>Eukaryota</taxon>
        <taxon>Viridiplantae</taxon>
        <taxon>Streptophyta</taxon>
        <taxon>Embryophyta</taxon>
        <taxon>Tracheophyta</taxon>
        <taxon>Spermatophyta</taxon>
        <taxon>Magnoliopsida</taxon>
        <taxon>eudicotyledons</taxon>
        <taxon>Gunneridae</taxon>
        <taxon>Pentapetalae</taxon>
        <taxon>rosids</taxon>
        <taxon>fabids</taxon>
        <taxon>Malpighiales</taxon>
        <taxon>Salicaceae</taxon>
        <taxon>Saliceae</taxon>
        <taxon>Populus</taxon>
    </lineage>
</organism>
<accession>A0ACC4AI54</accession>
<sequence>MAVSVFKMVGFFVGFFLIVGLVSSAKFDELFQPSWALDHFAYEGELLRLKLDNYSVSVAAVDNAKKCSSSGEKRYCWDEPTLSELNAHQSHQLLWVKANHMVYDYCSDTARFPVTPLECLHHSHRHH</sequence>
<reference evidence="1 2" key="1">
    <citation type="journal article" date="2024" name="Plant Biotechnol. J.">
        <title>Genome and CRISPR/Cas9 system of a widespread forest tree (Populus alba) in the world.</title>
        <authorList>
            <person name="Liu Y.J."/>
            <person name="Jiang P.F."/>
            <person name="Han X.M."/>
            <person name="Li X.Y."/>
            <person name="Wang H.M."/>
            <person name="Wang Y.J."/>
            <person name="Wang X.X."/>
            <person name="Zeng Q.Y."/>
        </authorList>
    </citation>
    <scope>NUCLEOTIDE SEQUENCE [LARGE SCALE GENOMIC DNA]</scope>
    <source>
        <strain evidence="2">cv. PAL-ZL1</strain>
    </source>
</reference>
<gene>
    <name evidence="1" type="ORF">D5086_033899</name>
</gene>
<dbReference type="Proteomes" id="UP000309997">
    <property type="component" value="Unassembled WGS sequence"/>
</dbReference>
<keyword evidence="2" id="KW-1185">Reference proteome</keyword>
<protein>
    <submittedName>
        <fullName evidence="1">Uncharacterized protein</fullName>
    </submittedName>
</protein>
<evidence type="ECO:0000313" key="2">
    <source>
        <dbReference type="Proteomes" id="UP000309997"/>
    </source>
</evidence>
<name>A0ACC4AI54_POPAL</name>
<proteinExistence type="predicted"/>
<dbReference type="EMBL" id="RCHU02000019">
    <property type="protein sequence ID" value="KAL3565853.1"/>
    <property type="molecule type" value="Genomic_DNA"/>
</dbReference>